<evidence type="ECO:0000313" key="1">
    <source>
        <dbReference type="EMBL" id="MDH0827981.1"/>
    </source>
</evidence>
<comment type="caution">
    <text evidence="1">The sequence shown here is derived from an EMBL/GenBank/DDBJ whole genome shotgun (WGS) entry which is preliminary data.</text>
</comment>
<accession>A0AA42MDN1</accession>
<proteinExistence type="predicted"/>
<dbReference type="Proteomes" id="UP001160116">
    <property type="component" value="Unassembled WGS sequence"/>
</dbReference>
<evidence type="ECO:0000313" key="2">
    <source>
        <dbReference type="Proteomes" id="UP001160116"/>
    </source>
</evidence>
<reference evidence="1" key="1">
    <citation type="submission" date="2022-09" db="EMBL/GenBank/DDBJ databases">
        <title>Intensive care unit water sources are persistently colonized with multi-drug resistant bacteria and are the site of extensive horizontal gene transfer of antibiotic resistance genes.</title>
        <authorList>
            <person name="Diorio-Toth L."/>
        </authorList>
    </citation>
    <scope>NUCLEOTIDE SEQUENCE</scope>
    <source>
        <strain evidence="1">GD03885</strain>
    </source>
</reference>
<name>A0AA42MDN1_ACIJO</name>
<protein>
    <recommendedName>
        <fullName evidence="3">DUF1828 domain-containing protein</fullName>
    </recommendedName>
</protein>
<dbReference type="AlphaFoldDB" id="A0AA42MDN1"/>
<organism evidence="1 2">
    <name type="scientific">Acinetobacter johnsonii</name>
    <dbReference type="NCBI Taxonomy" id="40214"/>
    <lineage>
        <taxon>Bacteria</taxon>
        <taxon>Pseudomonadati</taxon>
        <taxon>Pseudomonadota</taxon>
        <taxon>Gammaproteobacteria</taxon>
        <taxon>Moraxellales</taxon>
        <taxon>Moraxellaceae</taxon>
        <taxon>Acinetobacter</taxon>
    </lineage>
</organism>
<dbReference type="RefSeq" id="WP_279679424.1">
    <property type="nucleotide sequence ID" value="NZ_JAOCCL010000073.1"/>
</dbReference>
<gene>
    <name evidence="1" type="ORF">N5C97_16145</name>
</gene>
<dbReference type="EMBL" id="JAOCCL010000073">
    <property type="protein sequence ID" value="MDH0827981.1"/>
    <property type="molecule type" value="Genomic_DNA"/>
</dbReference>
<sequence length="233" mass="26865">MKLSNLIVDSFIQKFSEKENFCAFSLPYVFRNGSPAILNAFKHPNGDIELTDNGLNLQAFSESISRVDFDVVAKARELTLNYPNIHVRDGALLSITSEDDLTFDLLDYSDVLKKMIEFHPKQKSDHVEKILDQLRVILEKNYNHLNINPEIQGRSGGKYKFNFGTENQLIDFSEVNKRRTNDLLRKYVDTQNFNSDLSFMVILDDLENDKYKSEQSILAEYAVVKPLTSMLRI</sequence>
<evidence type="ECO:0008006" key="3">
    <source>
        <dbReference type="Google" id="ProtNLM"/>
    </source>
</evidence>